<proteinExistence type="predicted"/>
<protein>
    <submittedName>
        <fullName evidence="2">Uncharacterized protein</fullName>
    </submittedName>
</protein>
<dbReference type="Proteomes" id="UP001500618">
    <property type="component" value="Unassembled WGS sequence"/>
</dbReference>
<reference evidence="3" key="1">
    <citation type="journal article" date="2019" name="Int. J. Syst. Evol. Microbiol.">
        <title>The Global Catalogue of Microorganisms (GCM) 10K type strain sequencing project: providing services to taxonomists for standard genome sequencing and annotation.</title>
        <authorList>
            <consortium name="The Broad Institute Genomics Platform"/>
            <consortium name="The Broad Institute Genome Sequencing Center for Infectious Disease"/>
            <person name="Wu L."/>
            <person name="Ma J."/>
        </authorList>
    </citation>
    <scope>NUCLEOTIDE SEQUENCE [LARGE SCALE GENOMIC DNA]</scope>
    <source>
        <strain evidence="3">JCM 14718</strain>
    </source>
</reference>
<evidence type="ECO:0000313" key="3">
    <source>
        <dbReference type="Proteomes" id="UP001500618"/>
    </source>
</evidence>
<evidence type="ECO:0000313" key="2">
    <source>
        <dbReference type="EMBL" id="GAA1700437.1"/>
    </source>
</evidence>
<organism evidence="2 3">
    <name type="scientific">Fodinicola feengrottensis</name>
    <dbReference type="NCBI Taxonomy" id="435914"/>
    <lineage>
        <taxon>Bacteria</taxon>
        <taxon>Bacillati</taxon>
        <taxon>Actinomycetota</taxon>
        <taxon>Actinomycetes</taxon>
        <taxon>Mycobacteriales</taxon>
        <taxon>Fodinicola</taxon>
    </lineage>
</organism>
<gene>
    <name evidence="2" type="ORF">GCM10009765_57300</name>
</gene>
<comment type="caution">
    <text evidence="2">The sequence shown here is derived from an EMBL/GenBank/DDBJ whole genome shotgun (WGS) entry which is preliminary data.</text>
</comment>
<accession>A0ABP4U7P7</accession>
<dbReference type="EMBL" id="BAAANY010000023">
    <property type="protein sequence ID" value="GAA1700437.1"/>
    <property type="molecule type" value="Genomic_DNA"/>
</dbReference>
<name>A0ABP4U7P7_9ACTN</name>
<evidence type="ECO:0000256" key="1">
    <source>
        <dbReference type="SAM" id="MobiDB-lite"/>
    </source>
</evidence>
<feature type="region of interest" description="Disordered" evidence="1">
    <location>
        <begin position="1"/>
        <end position="34"/>
    </location>
</feature>
<sequence length="51" mass="5416">MLPLGADGENKQPNHPPTQRPNPNQFFLEAPPAGQTLTLAPKALASEPLSL</sequence>
<keyword evidence="3" id="KW-1185">Reference proteome</keyword>